<protein>
    <submittedName>
        <fullName evidence="1">Uncharacterized protein</fullName>
    </submittedName>
</protein>
<accession>B9XSU9</accession>
<gene>
    <name evidence="1" type="ORF">Cflav_PD0121</name>
</gene>
<reference evidence="1 2" key="1">
    <citation type="journal article" date="2011" name="J. Bacteriol.">
        <title>Genome sequence of 'Pedosphaera parvula' Ellin514, an aerobic Verrucomicrobial isolate from pasture soil.</title>
        <authorList>
            <person name="Kant R."/>
            <person name="van Passel M.W."/>
            <person name="Sangwan P."/>
            <person name="Palva A."/>
            <person name="Lucas S."/>
            <person name="Copeland A."/>
            <person name="Lapidus A."/>
            <person name="Glavina Del Rio T."/>
            <person name="Dalin E."/>
            <person name="Tice H."/>
            <person name="Bruce D."/>
            <person name="Goodwin L."/>
            <person name="Pitluck S."/>
            <person name="Chertkov O."/>
            <person name="Larimer F.W."/>
            <person name="Land M.L."/>
            <person name="Hauser L."/>
            <person name="Brettin T.S."/>
            <person name="Detter J.C."/>
            <person name="Han S."/>
            <person name="de Vos W.M."/>
            <person name="Janssen P.H."/>
            <person name="Smidt H."/>
        </authorList>
    </citation>
    <scope>NUCLEOTIDE SEQUENCE [LARGE SCALE GENOMIC DNA]</scope>
    <source>
        <strain evidence="1 2">Ellin514</strain>
    </source>
</reference>
<keyword evidence="2" id="KW-1185">Reference proteome</keyword>
<comment type="caution">
    <text evidence="1">The sequence shown here is derived from an EMBL/GenBank/DDBJ whole genome shotgun (WGS) entry which is preliminary data.</text>
</comment>
<evidence type="ECO:0000313" key="2">
    <source>
        <dbReference type="Proteomes" id="UP000003688"/>
    </source>
</evidence>
<dbReference type="AlphaFoldDB" id="B9XSU9"/>
<organism evidence="1 2">
    <name type="scientific">Pedosphaera parvula (strain Ellin514)</name>
    <dbReference type="NCBI Taxonomy" id="320771"/>
    <lineage>
        <taxon>Bacteria</taxon>
        <taxon>Pseudomonadati</taxon>
        <taxon>Verrucomicrobiota</taxon>
        <taxon>Pedosphaerae</taxon>
        <taxon>Pedosphaerales</taxon>
        <taxon>Pedosphaeraceae</taxon>
        <taxon>Pedosphaera</taxon>
    </lineage>
</organism>
<sequence>MCQHNGCSNEEKFIKLERTKVESKLGDFPARKIVVGGDEVKTVKQEGSADEVERIANEELLHPVNKRLLRRSYANDWGWK</sequence>
<dbReference type="STRING" id="320771.Cflav_PD0121"/>
<evidence type="ECO:0000313" key="1">
    <source>
        <dbReference type="EMBL" id="EEF57086.1"/>
    </source>
</evidence>
<proteinExistence type="predicted"/>
<dbReference type="Proteomes" id="UP000003688">
    <property type="component" value="Unassembled WGS sequence"/>
</dbReference>
<name>B9XSU9_PEDPL</name>
<dbReference type="EMBL" id="ABOX02000087">
    <property type="protein sequence ID" value="EEF57086.1"/>
    <property type="molecule type" value="Genomic_DNA"/>
</dbReference>